<evidence type="ECO:0000313" key="3">
    <source>
        <dbReference type="EMBL" id="KLU65300.1"/>
    </source>
</evidence>
<feature type="signal peptide" evidence="1">
    <location>
        <begin position="1"/>
        <end position="18"/>
    </location>
</feature>
<evidence type="ECO:0000256" key="1">
    <source>
        <dbReference type="SAM" id="SignalP"/>
    </source>
</evidence>
<dbReference type="PROSITE" id="PS51257">
    <property type="entry name" value="PROKAR_LIPOPROTEIN"/>
    <property type="match status" value="1"/>
</dbReference>
<dbReference type="PROSITE" id="PS51352">
    <property type="entry name" value="THIOREDOXIN_2"/>
    <property type="match status" value="1"/>
</dbReference>
<name>A0A0J1FP77_9FIRM</name>
<accession>A0A0J1FP77</accession>
<dbReference type="CDD" id="cd02966">
    <property type="entry name" value="TlpA_like_family"/>
    <property type="match status" value="1"/>
</dbReference>
<gene>
    <name evidence="3" type="primary">resA</name>
    <name evidence="3" type="ORF">DEAC_c28520</name>
</gene>
<reference evidence="3 4" key="1">
    <citation type="submission" date="2015-06" db="EMBL/GenBank/DDBJ databases">
        <title>Draft genome of the moderately acidophilic sulfate reducer Candidatus Desulfosporosinus acididurans strain M1.</title>
        <authorList>
            <person name="Poehlein A."/>
            <person name="Petzsch P."/>
            <person name="Johnson B.D."/>
            <person name="Schloemann M."/>
            <person name="Daniel R."/>
            <person name="Muehling M."/>
        </authorList>
    </citation>
    <scope>NUCLEOTIDE SEQUENCE [LARGE SCALE GENOMIC DNA]</scope>
    <source>
        <strain evidence="3 4">M1</strain>
    </source>
</reference>
<dbReference type="InterPro" id="IPR000866">
    <property type="entry name" value="AhpC/TSA"/>
</dbReference>
<dbReference type="RefSeq" id="WP_047810673.1">
    <property type="nucleotide sequence ID" value="NZ_LDZY01000009.1"/>
</dbReference>
<dbReference type="GO" id="GO:0016491">
    <property type="term" value="F:oxidoreductase activity"/>
    <property type="evidence" value="ECO:0007669"/>
    <property type="project" value="InterPro"/>
</dbReference>
<dbReference type="GO" id="GO:0016209">
    <property type="term" value="F:antioxidant activity"/>
    <property type="evidence" value="ECO:0007669"/>
    <property type="project" value="InterPro"/>
</dbReference>
<feature type="chain" id="PRO_5038441320" evidence="1">
    <location>
        <begin position="19"/>
        <end position="189"/>
    </location>
</feature>
<evidence type="ECO:0000313" key="4">
    <source>
        <dbReference type="Proteomes" id="UP000036356"/>
    </source>
</evidence>
<dbReference type="InterPro" id="IPR036249">
    <property type="entry name" value="Thioredoxin-like_sf"/>
</dbReference>
<keyword evidence="4" id="KW-1185">Reference proteome</keyword>
<organism evidence="3 4">
    <name type="scientific">Desulfosporosinus acididurans</name>
    <dbReference type="NCBI Taxonomy" id="476652"/>
    <lineage>
        <taxon>Bacteria</taxon>
        <taxon>Bacillati</taxon>
        <taxon>Bacillota</taxon>
        <taxon>Clostridia</taxon>
        <taxon>Eubacteriales</taxon>
        <taxon>Desulfitobacteriaceae</taxon>
        <taxon>Desulfosporosinus</taxon>
    </lineage>
</organism>
<keyword evidence="1" id="KW-0732">Signal</keyword>
<proteinExistence type="predicted"/>
<dbReference type="Pfam" id="PF00578">
    <property type="entry name" value="AhpC-TSA"/>
    <property type="match status" value="1"/>
</dbReference>
<dbReference type="InterPro" id="IPR050553">
    <property type="entry name" value="Thioredoxin_ResA/DsbE_sf"/>
</dbReference>
<evidence type="ECO:0000259" key="2">
    <source>
        <dbReference type="PROSITE" id="PS51352"/>
    </source>
</evidence>
<sequence>MKKITIISLLLIVCLSLAGCGLYNDKSVNGNSTIKGEVTQKGNFADLKVMPQFKVKDINDHEVTNDIFKDKKLTMINIWGTFCSPCIDEMPALQELYSKYKAQGFNLVGVVSDGEMDEVQALQILKKLKIDYVNLIPNKKLSSDFVGKTMIVPVSVFVNSQGEILETVAGSKSKEDYQKIIETELQQVR</sequence>
<dbReference type="Gene3D" id="3.40.30.10">
    <property type="entry name" value="Glutaredoxin"/>
    <property type="match status" value="1"/>
</dbReference>
<dbReference type="InterPro" id="IPR013766">
    <property type="entry name" value="Thioredoxin_domain"/>
</dbReference>
<dbReference type="STRING" id="476652.DEAC_c28520"/>
<dbReference type="Proteomes" id="UP000036356">
    <property type="component" value="Unassembled WGS sequence"/>
</dbReference>
<protein>
    <submittedName>
        <fullName evidence="3">Thiol-disulfide oxidoreductase ResA</fullName>
    </submittedName>
</protein>
<dbReference type="EMBL" id="LDZY01000009">
    <property type="protein sequence ID" value="KLU65300.1"/>
    <property type="molecule type" value="Genomic_DNA"/>
</dbReference>
<dbReference type="PANTHER" id="PTHR42852">
    <property type="entry name" value="THIOL:DISULFIDE INTERCHANGE PROTEIN DSBE"/>
    <property type="match status" value="1"/>
</dbReference>
<dbReference type="AlphaFoldDB" id="A0A0J1FP77"/>
<feature type="domain" description="Thioredoxin" evidence="2">
    <location>
        <begin position="44"/>
        <end position="186"/>
    </location>
</feature>
<dbReference type="PATRIC" id="fig|476652.3.peg.2999"/>
<comment type="caution">
    <text evidence="3">The sequence shown here is derived from an EMBL/GenBank/DDBJ whole genome shotgun (WGS) entry which is preliminary data.</text>
</comment>
<dbReference type="PANTHER" id="PTHR42852:SF13">
    <property type="entry name" value="PROTEIN DIPZ"/>
    <property type="match status" value="1"/>
</dbReference>
<dbReference type="SUPFAM" id="SSF52833">
    <property type="entry name" value="Thioredoxin-like"/>
    <property type="match status" value="1"/>
</dbReference>